<sequence>MRTLPGRSTARVNECLKEGLFDEIYKNVDRVTCVLGTKPMFKESPSQTIEHAKELIETTRTTYKIKHIELFKVPVHVDNRCRGKYTRFQRKIIKYNKELDELAKNDQNLCVIEFDFTKTMLRWDDLHPNPDSVEHLTKILKEPALNERKEENNKIIVPDNSVQSVTVMSRGVHEVHKITPSVWLDMYRSGQWMSFDGFVEWQTSCWLVSPLTSCSCLVGVKQYACKHSVGLAIVFNMYQ</sequence>
<dbReference type="GO" id="GO:0008270">
    <property type="term" value="F:zinc ion binding"/>
    <property type="evidence" value="ECO:0007669"/>
    <property type="project" value="UniProtKB-KW"/>
</dbReference>
<dbReference type="Proteomes" id="UP000663829">
    <property type="component" value="Unassembled WGS sequence"/>
</dbReference>
<dbReference type="EMBL" id="CAJOBC010052482">
    <property type="protein sequence ID" value="CAF4182257.1"/>
    <property type="molecule type" value="Genomic_DNA"/>
</dbReference>
<dbReference type="EMBL" id="CAJOBA010051182">
    <property type="protein sequence ID" value="CAF4242026.1"/>
    <property type="molecule type" value="Genomic_DNA"/>
</dbReference>
<evidence type="ECO:0000259" key="2">
    <source>
        <dbReference type="PROSITE" id="PS50966"/>
    </source>
</evidence>
<dbReference type="Proteomes" id="UP000677228">
    <property type="component" value="Unassembled WGS sequence"/>
</dbReference>
<dbReference type="Proteomes" id="UP000682733">
    <property type="component" value="Unassembled WGS sequence"/>
</dbReference>
<evidence type="ECO:0000313" key="6">
    <source>
        <dbReference type="EMBL" id="CAF4242026.1"/>
    </source>
</evidence>
<dbReference type="Proteomes" id="UP000681722">
    <property type="component" value="Unassembled WGS sequence"/>
</dbReference>
<reference evidence="3" key="1">
    <citation type="submission" date="2021-02" db="EMBL/GenBank/DDBJ databases">
        <authorList>
            <person name="Nowell W R."/>
        </authorList>
    </citation>
    <scope>NUCLEOTIDE SEQUENCE</scope>
</reference>
<feature type="non-terminal residue" evidence="3">
    <location>
        <position position="1"/>
    </location>
</feature>
<keyword evidence="1" id="KW-0863">Zinc-finger</keyword>
<comment type="caution">
    <text evidence="3">The sequence shown here is derived from an EMBL/GenBank/DDBJ whole genome shotgun (WGS) entry which is preliminary data.</text>
</comment>
<keyword evidence="1" id="KW-0479">Metal-binding</keyword>
<keyword evidence="1" id="KW-0862">Zinc</keyword>
<evidence type="ECO:0000313" key="7">
    <source>
        <dbReference type="Proteomes" id="UP000663829"/>
    </source>
</evidence>
<name>A0A815FK00_9BILA</name>
<keyword evidence="7" id="KW-1185">Reference proteome</keyword>
<dbReference type="EMBL" id="CAJNOK010029358">
    <property type="protein sequence ID" value="CAF1446702.1"/>
    <property type="molecule type" value="Genomic_DNA"/>
</dbReference>
<gene>
    <name evidence="3" type="ORF">GPM918_LOCUS29888</name>
    <name evidence="4" type="ORF">OVA965_LOCUS34655</name>
    <name evidence="5" type="ORF">SRO942_LOCUS30484</name>
    <name evidence="6" type="ORF">TMI583_LOCUS35588</name>
</gene>
<evidence type="ECO:0000313" key="5">
    <source>
        <dbReference type="EMBL" id="CAF4182257.1"/>
    </source>
</evidence>
<accession>A0A815FK00</accession>
<dbReference type="EMBL" id="CAJNOQ010013840">
    <property type="protein sequence ID" value="CAF1329766.1"/>
    <property type="molecule type" value="Genomic_DNA"/>
</dbReference>
<organism evidence="3 7">
    <name type="scientific">Didymodactylos carnosus</name>
    <dbReference type="NCBI Taxonomy" id="1234261"/>
    <lineage>
        <taxon>Eukaryota</taxon>
        <taxon>Metazoa</taxon>
        <taxon>Spiralia</taxon>
        <taxon>Gnathifera</taxon>
        <taxon>Rotifera</taxon>
        <taxon>Eurotatoria</taxon>
        <taxon>Bdelloidea</taxon>
        <taxon>Philodinida</taxon>
        <taxon>Philodinidae</taxon>
        <taxon>Didymodactylos</taxon>
    </lineage>
</organism>
<evidence type="ECO:0000313" key="4">
    <source>
        <dbReference type="EMBL" id="CAF1446702.1"/>
    </source>
</evidence>
<protein>
    <recommendedName>
        <fullName evidence="2">SWIM-type domain-containing protein</fullName>
    </recommendedName>
</protein>
<dbReference type="PROSITE" id="PS50966">
    <property type="entry name" value="ZF_SWIM"/>
    <property type="match status" value="1"/>
</dbReference>
<evidence type="ECO:0000313" key="3">
    <source>
        <dbReference type="EMBL" id="CAF1329766.1"/>
    </source>
</evidence>
<dbReference type="AlphaFoldDB" id="A0A815FK00"/>
<evidence type="ECO:0000256" key="1">
    <source>
        <dbReference type="PROSITE-ProRule" id="PRU00325"/>
    </source>
</evidence>
<proteinExistence type="predicted"/>
<feature type="domain" description="SWIM-type" evidence="2">
    <location>
        <begin position="206"/>
        <end position="236"/>
    </location>
</feature>
<dbReference type="SUPFAM" id="SSF52266">
    <property type="entry name" value="SGNH hydrolase"/>
    <property type="match status" value="1"/>
</dbReference>
<dbReference type="Gene3D" id="3.40.50.1110">
    <property type="entry name" value="SGNH hydrolase"/>
    <property type="match status" value="1"/>
</dbReference>
<dbReference type="InterPro" id="IPR007527">
    <property type="entry name" value="Znf_SWIM"/>
</dbReference>
<dbReference type="InterPro" id="IPR036514">
    <property type="entry name" value="SGNH_hydro_sf"/>
</dbReference>